<evidence type="ECO:0000259" key="5">
    <source>
        <dbReference type="PROSITE" id="PS50109"/>
    </source>
</evidence>
<keyword evidence="3" id="KW-0597">Phosphoprotein</keyword>
<dbReference type="STRING" id="51670.SAMN04488557_3426"/>
<dbReference type="InterPro" id="IPR003594">
    <property type="entry name" value="HATPase_dom"/>
</dbReference>
<evidence type="ECO:0000313" key="7">
    <source>
        <dbReference type="Proteomes" id="UP000199423"/>
    </source>
</evidence>
<dbReference type="Pfam" id="PF02518">
    <property type="entry name" value="HATPase_c"/>
    <property type="match status" value="1"/>
</dbReference>
<dbReference type="InterPro" id="IPR036097">
    <property type="entry name" value="HisK_dim/P_sf"/>
</dbReference>
<keyword evidence="6" id="KW-0808">Transferase</keyword>
<evidence type="ECO:0000256" key="1">
    <source>
        <dbReference type="ARBA" id="ARBA00000085"/>
    </source>
</evidence>
<name>A0A1I7NTG1_9HYPH</name>
<dbReference type="EMBL" id="FPCH01000003">
    <property type="protein sequence ID" value="SFV37961.1"/>
    <property type="molecule type" value="Genomic_DNA"/>
</dbReference>
<reference evidence="7" key="1">
    <citation type="submission" date="2016-10" db="EMBL/GenBank/DDBJ databases">
        <authorList>
            <person name="Varghese N."/>
            <person name="Submissions S."/>
        </authorList>
    </citation>
    <scope>NUCLEOTIDE SEQUENCE [LARGE SCALE GENOMIC DNA]</scope>
    <source>
        <strain evidence="7">DSM 1565</strain>
    </source>
</reference>
<dbReference type="InterPro" id="IPR003661">
    <property type="entry name" value="HisK_dim/P_dom"/>
</dbReference>
<feature type="region of interest" description="Disordered" evidence="4">
    <location>
        <begin position="1"/>
        <end position="20"/>
    </location>
</feature>
<dbReference type="AlphaFoldDB" id="A0A1I7NTG1"/>
<dbReference type="SUPFAM" id="SSF55874">
    <property type="entry name" value="ATPase domain of HSP90 chaperone/DNA topoisomerase II/histidine kinase"/>
    <property type="match status" value="1"/>
</dbReference>
<gene>
    <name evidence="6" type="ORF">SAMN04488557_3426</name>
</gene>
<dbReference type="CDD" id="cd00082">
    <property type="entry name" value="HisKA"/>
    <property type="match status" value="1"/>
</dbReference>
<accession>A0A1I7NTG1</accession>
<dbReference type="GO" id="GO:0000155">
    <property type="term" value="F:phosphorelay sensor kinase activity"/>
    <property type="evidence" value="ECO:0007669"/>
    <property type="project" value="InterPro"/>
</dbReference>
<dbReference type="PANTHER" id="PTHR43547">
    <property type="entry name" value="TWO-COMPONENT HISTIDINE KINASE"/>
    <property type="match status" value="1"/>
</dbReference>
<protein>
    <recommendedName>
        <fullName evidence="2">histidine kinase</fullName>
        <ecNumber evidence="2">2.7.13.3</ecNumber>
    </recommendedName>
</protein>
<evidence type="ECO:0000256" key="4">
    <source>
        <dbReference type="SAM" id="MobiDB-lite"/>
    </source>
</evidence>
<dbReference type="PANTHER" id="PTHR43547:SF2">
    <property type="entry name" value="HYBRID SIGNAL TRANSDUCTION HISTIDINE KINASE C"/>
    <property type="match status" value="1"/>
</dbReference>
<evidence type="ECO:0000256" key="3">
    <source>
        <dbReference type="ARBA" id="ARBA00022553"/>
    </source>
</evidence>
<feature type="domain" description="Histidine kinase" evidence="5">
    <location>
        <begin position="191"/>
        <end position="409"/>
    </location>
</feature>
<dbReference type="PROSITE" id="PS50109">
    <property type="entry name" value="HIS_KIN"/>
    <property type="match status" value="1"/>
</dbReference>
<evidence type="ECO:0000256" key="2">
    <source>
        <dbReference type="ARBA" id="ARBA00012438"/>
    </source>
</evidence>
<dbReference type="OrthoDB" id="9813151at2"/>
<dbReference type="SMART" id="SM00388">
    <property type="entry name" value="HisKA"/>
    <property type="match status" value="1"/>
</dbReference>
<dbReference type="EC" id="2.7.13.3" evidence="2"/>
<dbReference type="Pfam" id="PF00512">
    <property type="entry name" value="HisKA"/>
    <property type="match status" value="1"/>
</dbReference>
<comment type="catalytic activity">
    <reaction evidence="1">
        <text>ATP + protein L-histidine = ADP + protein N-phospho-L-histidine.</text>
        <dbReference type="EC" id="2.7.13.3"/>
    </reaction>
</comment>
<proteinExistence type="predicted"/>
<organism evidence="6 7">
    <name type="scientific">Hyphomicrobium facile</name>
    <dbReference type="NCBI Taxonomy" id="51670"/>
    <lineage>
        <taxon>Bacteria</taxon>
        <taxon>Pseudomonadati</taxon>
        <taxon>Pseudomonadota</taxon>
        <taxon>Alphaproteobacteria</taxon>
        <taxon>Hyphomicrobiales</taxon>
        <taxon>Hyphomicrobiaceae</taxon>
        <taxon>Hyphomicrobium</taxon>
    </lineage>
</organism>
<sequence>MAVSAKPAMPAMPIRRDDPAPLDAAPATQAVITIDPEAAEILGATPSGAAALGLFPYASFPIALDPATPALAKLRQIAPQVALQGDYRKGDVETLVFWNSGLLKRLKCRVTRQGKKGSKVLLLHVADEAETPDPEQKIPAVASSGSRNLAPLYAAVTAEIDALRAAEAADAAAVEAAPQPLIVMDADHLAKLAHELKTPLTAIAAASEIMRDERLGEMKNERYLSYAADIHESATHALDVITSLLLNRDRSSSVPVARLIALDLNAIVERTVSSVQALAQSCGLTLDFKSDGSRPHVVANPTALRQILLNLLTNAIKFTPRGGDVRVETGHIGDGRVFLVVSDTGRGMNGTRSPAYRAAAAELQPPWAASTGIGLPLVARLVREMGAEFEIESIPEGGTAALIVFGDFSRRME</sequence>
<evidence type="ECO:0000313" key="6">
    <source>
        <dbReference type="EMBL" id="SFV37961.1"/>
    </source>
</evidence>
<keyword evidence="6" id="KW-0418">Kinase</keyword>
<dbReference type="Gene3D" id="1.10.287.130">
    <property type="match status" value="1"/>
</dbReference>
<keyword evidence="7" id="KW-1185">Reference proteome</keyword>
<dbReference type="Proteomes" id="UP000199423">
    <property type="component" value="Unassembled WGS sequence"/>
</dbReference>
<dbReference type="Gene3D" id="3.30.565.10">
    <property type="entry name" value="Histidine kinase-like ATPase, C-terminal domain"/>
    <property type="match status" value="1"/>
</dbReference>
<dbReference type="InterPro" id="IPR036890">
    <property type="entry name" value="HATPase_C_sf"/>
</dbReference>
<dbReference type="SMART" id="SM00387">
    <property type="entry name" value="HATPase_c"/>
    <property type="match status" value="1"/>
</dbReference>
<dbReference type="RefSeq" id="WP_092868891.1">
    <property type="nucleotide sequence ID" value="NZ_FPCH01000003.1"/>
</dbReference>
<dbReference type="InterPro" id="IPR005467">
    <property type="entry name" value="His_kinase_dom"/>
</dbReference>
<dbReference type="SUPFAM" id="SSF47384">
    <property type="entry name" value="Homodimeric domain of signal transducing histidine kinase"/>
    <property type="match status" value="1"/>
</dbReference>